<feature type="domain" description="DNA topoisomerase I DNA binding eukaryotic-type" evidence="3">
    <location>
        <begin position="440"/>
        <end position="487"/>
    </location>
</feature>
<dbReference type="SUPFAM" id="SSF56741">
    <property type="entry name" value="Eukaryotic DNA topoisomerase I, N-terminal DNA-binding fragment"/>
    <property type="match status" value="1"/>
</dbReference>
<dbReference type="InterPro" id="IPR013030">
    <property type="entry name" value="DNA_topo_DNA_db_N_dom2"/>
</dbReference>
<feature type="domain" description="DNA topoisomerase I DNA binding eukaryotic-type" evidence="3">
    <location>
        <begin position="400"/>
        <end position="439"/>
    </location>
</feature>
<dbReference type="InterPro" id="IPR013500">
    <property type="entry name" value="TopoI_cat_euk"/>
</dbReference>
<feature type="region of interest" description="Disordered" evidence="1">
    <location>
        <begin position="211"/>
        <end position="317"/>
    </location>
</feature>
<dbReference type="InterPro" id="IPR008336">
    <property type="entry name" value="TopoI_DNA-bd_euk"/>
</dbReference>
<dbReference type="GO" id="GO:0003917">
    <property type="term" value="F:DNA topoisomerase type I (single strand cut, ATP-independent) activity"/>
    <property type="evidence" value="ECO:0007669"/>
    <property type="project" value="InterPro"/>
</dbReference>
<comment type="caution">
    <text evidence="4">The sequence shown here is derived from an EMBL/GenBank/DDBJ whole genome shotgun (WGS) entry which is preliminary data.</text>
</comment>
<feature type="compositionally biased region" description="Low complexity" evidence="1">
    <location>
        <begin position="29"/>
        <end position="40"/>
    </location>
</feature>
<dbReference type="SUPFAM" id="SSF56349">
    <property type="entry name" value="DNA breaking-rejoining enzymes"/>
    <property type="match status" value="1"/>
</dbReference>
<dbReference type="GO" id="GO:0007059">
    <property type="term" value="P:chromosome segregation"/>
    <property type="evidence" value="ECO:0007669"/>
    <property type="project" value="TreeGrafter"/>
</dbReference>
<evidence type="ECO:0000313" key="5">
    <source>
        <dbReference type="Proteomes" id="UP000287651"/>
    </source>
</evidence>
<feature type="compositionally biased region" description="Basic and acidic residues" evidence="1">
    <location>
        <begin position="258"/>
        <end position="269"/>
    </location>
</feature>
<gene>
    <name evidence="4" type="ORF">B296_00032610</name>
</gene>
<dbReference type="GO" id="GO:0005694">
    <property type="term" value="C:chromosome"/>
    <property type="evidence" value="ECO:0007669"/>
    <property type="project" value="InterPro"/>
</dbReference>
<dbReference type="Pfam" id="PF01028">
    <property type="entry name" value="Topoisom_I"/>
    <property type="match status" value="1"/>
</dbReference>
<dbReference type="GO" id="GO:0005730">
    <property type="term" value="C:nucleolus"/>
    <property type="evidence" value="ECO:0007669"/>
    <property type="project" value="TreeGrafter"/>
</dbReference>
<feature type="compositionally biased region" description="Polar residues" evidence="1">
    <location>
        <begin position="248"/>
        <end position="257"/>
    </location>
</feature>
<evidence type="ECO:0000313" key="4">
    <source>
        <dbReference type="EMBL" id="RRT65699.1"/>
    </source>
</evidence>
<feature type="compositionally biased region" description="Basic and acidic residues" evidence="1">
    <location>
        <begin position="172"/>
        <end position="193"/>
    </location>
</feature>
<dbReference type="EMBL" id="AMZH03005727">
    <property type="protein sequence ID" value="RRT65699.1"/>
    <property type="molecule type" value="Genomic_DNA"/>
</dbReference>
<dbReference type="PANTHER" id="PTHR10290">
    <property type="entry name" value="DNA TOPOISOMERASE I"/>
    <property type="match status" value="1"/>
</dbReference>
<dbReference type="Proteomes" id="UP000287651">
    <property type="component" value="Unassembled WGS sequence"/>
</dbReference>
<proteinExistence type="predicted"/>
<accession>A0A426ZNX7</accession>
<feature type="compositionally biased region" description="Polar residues" evidence="1">
    <location>
        <begin position="52"/>
        <end position="65"/>
    </location>
</feature>
<dbReference type="InterPro" id="IPR011010">
    <property type="entry name" value="DNA_brk_join_enz"/>
</dbReference>
<dbReference type="Pfam" id="PF02919">
    <property type="entry name" value="Topoisom_I_N"/>
    <property type="match status" value="2"/>
</dbReference>
<protein>
    <recommendedName>
        <fullName evidence="6">DNA topoisomerase I DNA binding eukaryotic-type domain-containing protein</fullName>
    </recommendedName>
</protein>
<evidence type="ECO:0000259" key="3">
    <source>
        <dbReference type="Pfam" id="PF02919"/>
    </source>
</evidence>
<dbReference type="GO" id="GO:0006265">
    <property type="term" value="P:DNA topological change"/>
    <property type="evidence" value="ECO:0007669"/>
    <property type="project" value="InterPro"/>
</dbReference>
<feature type="region of interest" description="Disordered" evidence="1">
    <location>
        <begin position="559"/>
        <end position="593"/>
    </location>
</feature>
<feature type="compositionally biased region" description="Low complexity" evidence="1">
    <location>
        <begin position="215"/>
        <end position="230"/>
    </location>
</feature>
<feature type="domain" description="DNA topoisomerase I catalytic core eukaryotic-type" evidence="2">
    <location>
        <begin position="531"/>
        <end position="559"/>
    </location>
</feature>
<dbReference type="InterPro" id="IPR014711">
    <property type="entry name" value="TopoI_cat_a-hlx-sub_euk"/>
</dbReference>
<dbReference type="PANTHER" id="PTHR10290:SF23">
    <property type="entry name" value="DNA TOPOISOMERASE 1 BETA"/>
    <property type="match status" value="1"/>
</dbReference>
<name>A0A426ZNX7_ENSVE</name>
<dbReference type="InterPro" id="IPR051062">
    <property type="entry name" value="Topoisomerase_IB"/>
</dbReference>
<feature type="region of interest" description="Disordered" evidence="1">
    <location>
        <begin position="355"/>
        <end position="374"/>
    </location>
</feature>
<reference evidence="4 5" key="1">
    <citation type="journal article" date="2014" name="Agronomy (Basel)">
        <title>A Draft Genome Sequence for Ensete ventricosum, the Drought-Tolerant Tree Against Hunger.</title>
        <authorList>
            <person name="Harrison J."/>
            <person name="Moore K.A."/>
            <person name="Paszkiewicz K."/>
            <person name="Jones T."/>
            <person name="Grant M."/>
            <person name="Ambacheew D."/>
            <person name="Muzemil S."/>
            <person name="Studholme D.J."/>
        </authorList>
    </citation>
    <scope>NUCLEOTIDE SEQUENCE [LARGE SCALE GENOMIC DNA]</scope>
</reference>
<feature type="compositionally biased region" description="Basic residues" evidence="1">
    <location>
        <begin position="362"/>
        <end position="374"/>
    </location>
</feature>
<feature type="region of interest" description="Disordered" evidence="1">
    <location>
        <begin position="103"/>
        <end position="137"/>
    </location>
</feature>
<evidence type="ECO:0008006" key="6">
    <source>
        <dbReference type="Google" id="ProtNLM"/>
    </source>
</evidence>
<feature type="compositionally biased region" description="Basic and acidic residues" evidence="1">
    <location>
        <begin position="559"/>
        <end position="570"/>
    </location>
</feature>
<dbReference type="Gene3D" id="3.90.15.10">
    <property type="entry name" value="Topoisomerase I, Chain A, domain 3"/>
    <property type="match status" value="1"/>
</dbReference>
<evidence type="ECO:0000259" key="2">
    <source>
        <dbReference type="Pfam" id="PF01028"/>
    </source>
</evidence>
<feature type="region of interest" description="Disordered" evidence="1">
    <location>
        <begin position="10"/>
        <end position="65"/>
    </location>
</feature>
<dbReference type="InterPro" id="IPR036202">
    <property type="entry name" value="TopoI_DNA-bd_euk_N_sf"/>
</dbReference>
<dbReference type="AlphaFoldDB" id="A0A426ZNX7"/>
<dbReference type="GO" id="GO:0006260">
    <property type="term" value="P:DNA replication"/>
    <property type="evidence" value="ECO:0007669"/>
    <property type="project" value="TreeGrafter"/>
</dbReference>
<organism evidence="4 5">
    <name type="scientific">Ensete ventricosum</name>
    <name type="common">Abyssinian banana</name>
    <name type="synonym">Musa ensete</name>
    <dbReference type="NCBI Taxonomy" id="4639"/>
    <lineage>
        <taxon>Eukaryota</taxon>
        <taxon>Viridiplantae</taxon>
        <taxon>Streptophyta</taxon>
        <taxon>Embryophyta</taxon>
        <taxon>Tracheophyta</taxon>
        <taxon>Spermatophyta</taxon>
        <taxon>Magnoliopsida</taxon>
        <taxon>Liliopsida</taxon>
        <taxon>Zingiberales</taxon>
        <taxon>Musaceae</taxon>
        <taxon>Ensete</taxon>
    </lineage>
</organism>
<dbReference type="Gene3D" id="2.170.11.10">
    <property type="entry name" value="DNA Topoisomerase I, domain 2"/>
    <property type="match status" value="1"/>
</dbReference>
<dbReference type="GO" id="GO:0003677">
    <property type="term" value="F:DNA binding"/>
    <property type="evidence" value="ECO:0007669"/>
    <property type="project" value="InterPro"/>
</dbReference>
<evidence type="ECO:0000256" key="1">
    <source>
        <dbReference type="SAM" id="MobiDB-lite"/>
    </source>
</evidence>
<feature type="region of interest" description="Disordered" evidence="1">
    <location>
        <begin position="172"/>
        <end position="195"/>
    </location>
</feature>
<sequence>MSVHGCINQVIDDNGEDDEGPIIFKRPNSSSRQSRLSCSSKKTAPHKHDGFNITSNQNAGNGENSHVQNAKVLSTVKPSSEKLNVAISSSRSCASLQDISYHKSTTNDVGPKHQDESSSEVQESDDSNDDKPLSHGLNSFSVAVQKKKSTDLEKIHMHSLDHKFVKKRTDQMDLDKPVIKNEDSDYSDDDKPLSYKFSSSAAVNKGGFSHVMKASQSSKPTSPPSMKMSSNIKEYSDDSEDEKPLLSRFQSKATGRSSMKDSNSDEKPFSSKLKVNGSSKKEKKSENTFPKGGQKRPLGDTNPTESSNIKKAKVSETPASVKVKYEVAVKKEIKADYSDHVPIAQRMKKTVSSNSTSVSKSVLHKTHSSFKKDGKKMKTNVKDFKYSKSLKVPPGSGGGQKWTTLEHNGVIFPPPYKPHGVKMLYNGQPVDLTPEQEEVREKKAIKEEKLKQEEKYMWAIVDGVKEKVGNFRVEPPGLFRGRGEHPKVLLLLSLYWHLTVSLLHGIVVLFISEKVLKPGFVMPYSTTRYISGDDLFDLLDTSKLNAHLKELMPGLTAKGQRDELKMDLSRARKGKPPLKDKEGKTKKNLSPEV</sequence>